<keyword evidence="3" id="KW-1185">Reference proteome</keyword>
<dbReference type="KEGG" id="ami:Amir_4917"/>
<dbReference type="AlphaFoldDB" id="C6WQQ3"/>
<organism evidence="2 3">
    <name type="scientific">Actinosynnema mirum (strain ATCC 29888 / DSM 43827 / JCM 3225 / NBRC 14064 / NCIMB 13271 / NRRL B-12336 / IMRU 3971 / 101)</name>
    <dbReference type="NCBI Taxonomy" id="446462"/>
    <lineage>
        <taxon>Bacteria</taxon>
        <taxon>Bacillati</taxon>
        <taxon>Actinomycetota</taxon>
        <taxon>Actinomycetes</taxon>
        <taxon>Pseudonocardiales</taxon>
        <taxon>Pseudonocardiaceae</taxon>
        <taxon>Actinosynnema</taxon>
    </lineage>
</organism>
<proteinExistence type="predicted"/>
<dbReference type="HOGENOM" id="CLU_3387655_0_0_11"/>
<evidence type="ECO:0000313" key="2">
    <source>
        <dbReference type="EMBL" id="ACU38743.1"/>
    </source>
</evidence>
<evidence type="ECO:0000256" key="1">
    <source>
        <dbReference type="SAM" id="MobiDB-lite"/>
    </source>
</evidence>
<dbReference type="EMBL" id="CP001630">
    <property type="protein sequence ID" value="ACU38743.1"/>
    <property type="molecule type" value="Genomic_DNA"/>
</dbReference>
<gene>
    <name evidence="2" type="ordered locus">Amir_4917</name>
</gene>
<name>C6WQQ3_ACTMD</name>
<reference evidence="2 3" key="1">
    <citation type="journal article" date="2009" name="Stand. Genomic Sci.">
        <title>Complete genome sequence of Actinosynnema mirum type strain (101).</title>
        <authorList>
            <person name="Land M."/>
            <person name="Lapidus A."/>
            <person name="Mayilraj S."/>
            <person name="Chen F."/>
            <person name="Copeland A."/>
            <person name="Del Rio T.G."/>
            <person name="Nolan M."/>
            <person name="Lucas S."/>
            <person name="Tice H."/>
            <person name="Cheng J.F."/>
            <person name="Chertkov O."/>
            <person name="Bruce D."/>
            <person name="Goodwin L."/>
            <person name="Pitluck S."/>
            <person name="Rohde M."/>
            <person name="Goker M."/>
            <person name="Pati A."/>
            <person name="Ivanova N."/>
            <person name="Mavromatis K."/>
            <person name="Chen A."/>
            <person name="Palaniappan K."/>
            <person name="Hauser L."/>
            <person name="Chang Y.J."/>
            <person name="Jeffries C.C."/>
            <person name="Brettin T."/>
            <person name="Detter J.C."/>
            <person name="Han C."/>
            <person name="Chain P."/>
            <person name="Tindall B.J."/>
            <person name="Bristow J."/>
            <person name="Eisen J.A."/>
            <person name="Markowitz V."/>
            <person name="Hugenholtz P."/>
            <person name="Kyrpides N.C."/>
            <person name="Klenk H.P."/>
        </authorList>
    </citation>
    <scope>NUCLEOTIDE SEQUENCE [LARGE SCALE GENOMIC DNA]</scope>
    <source>
        <strain evidence="3">ATCC 29888 / DSM 43827 / JCM 3225 / NBRC 14064 / NCIMB 13271 / NRRL B-12336 / IMRU 3971 / 101</strain>
    </source>
</reference>
<dbReference type="STRING" id="446462.Amir_4917"/>
<evidence type="ECO:0000313" key="3">
    <source>
        <dbReference type="Proteomes" id="UP000002213"/>
    </source>
</evidence>
<accession>C6WQQ3</accession>
<feature type="region of interest" description="Disordered" evidence="1">
    <location>
        <begin position="1"/>
        <end position="32"/>
    </location>
</feature>
<dbReference type="Proteomes" id="UP000002213">
    <property type="component" value="Chromosome"/>
</dbReference>
<sequence length="32" mass="3431">MPSATFHDSLLDSEEAAAVQSAFDETVETDSE</sequence>
<protein>
    <submittedName>
        <fullName evidence="2">Uncharacterized protein</fullName>
    </submittedName>
</protein>